<name>A0A0E0LM50_ORYPU</name>
<evidence type="ECO:0000256" key="1">
    <source>
        <dbReference type="SAM" id="MobiDB-lite"/>
    </source>
</evidence>
<sequence length="63" mass="6913">MPPRTRSPPQASQVTPRAAQRQRQHVSVSLQLLPASQNQNNFSKTGHGFFYKVGVGNINLATP</sequence>
<keyword evidence="3" id="KW-1185">Reference proteome</keyword>
<dbReference type="Proteomes" id="UP000026962">
    <property type="component" value="Chromosome 7"/>
</dbReference>
<reference evidence="2" key="2">
    <citation type="submission" date="2018-05" db="EMBL/GenBank/DDBJ databases">
        <title>OpunRS2 (Oryza punctata Reference Sequence Version 2).</title>
        <authorList>
            <person name="Zhang J."/>
            <person name="Kudrna D."/>
            <person name="Lee S."/>
            <person name="Talag J."/>
            <person name="Welchert J."/>
            <person name="Wing R.A."/>
        </authorList>
    </citation>
    <scope>NUCLEOTIDE SEQUENCE [LARGE SCALE GENOMIC DNA]</scope>
</reference>
<dbReference type="Gramene" id="OPUNC07G17330.1">
    <property type="protein sequence ID" value="OPUNC07G17330.1"/>
    <property type="gene ID" value="OPUNC07G17330"/>
</dbReference>
<evidence type="ECO:0000313" key="2">
    <source>
        <dbReference type="EnsemblPlants" id="OPUNC07G17330.1"/>
    </source>
</evidence>
<reference evidence="2" key="1">
    <citation type="submission" date="2015-04" db="UniProtKB">
        <authorList>
            <consortium name="EnsemblPlants"/>
        </authorList>
    </citation>
    <scope>IDENTIFICATION</scope>
</reference>
<accession>A0A0E0LM50</accession>
<dbReference type="EnsemblPlants" id="OPUNC07G17330.1">
    <property type="protein sequence ID" value="OPUNC07G17330.1"/>
    <property type="gene ID" value="OPUNC07G17330"/>
</dbReference>
<organism evidence="2">
    <name type="scientific">Oryza punctata</name>
    <name type="common">Red rice</name>
    <dbReference type="NCBI Taxonomy" id="4537"/>
    <lineage>
        <taxon>Eukaryota</taxon>
        <taxon>Viridiplantae</taxon>
        <taxon>Streptophyta</taxon>
        <taxon>Embryophyta</taxon>
        <taxon>Tracheophyta</taxon>
        <taxon>Spermatophyta</taxon>
        <taxon>Magnoliopsida</taxon>
        <taxon>Liliopsida</taxon>
        <taxon>Poales</taxon>
        <taxon>Poaceae</taxon>
        <taxon>BOP clade</taxon>
        <taxon>Oryzoideae</taxon>
        <taxon>Oryzeae</taxon>
        <taxon>Oryzinae</taxon>
        <taxon>Oryza</taxon>
    </lineage>
</organism>
<protein>
    <submittedName>
        <fullName evidence="2">Uncharacterized protein</fullName>
    </submittedName>
</protein>
<dbReference type="HOGENOM" id="CLU_2889772_0_0_1"/>
<proteinExistence type="predicted"/>
<evidence type="ECO:0000313" key="3">
    <source>
        <dbReference type="Proteomes" id="UP000026962"/>
    </source>
</evidence>
<feature type="region of interest" description="Disordered" evidence="1">
    <location>
        <begin position="1"/>
        <end position="26"/>
    </location>
</feature>
<dbReference type="AlphaFoldDB" id="A0A0E0LM50"/>